<dbReference type="PANTHER" id="PTHR10030:SF37">
    <property type="entry name" value="ALPHA-L-FUCOSIDASE-RELATED"/>
    <property type="match status" value="1"/>
</dbReference>
<accession>A0A1I1LIX4</accession>
<evidence type="ECO:0000313" key="8">
    <source>
        <dbReference type="EMBL" id="SFC70283.1"/>
    </source>
</evidence>
<evidence type="ECO:0000313" key="9">
    <source>
        <dbReference type="Proteomes" id="UP000198598"/>
    </source>
</evidence>
<keyword evidence="4" id="KW-0378">Hydrolase</keyword>
<dbReference type="Proteomes" id="UP000198598">
    <property type="component" value="Unassembled WGS sequence"/>
</dbReference>
<dbReference type="GO" id="GO:0006004">
    <property type="term" value="P:fucose metabolic process"/>
    <property type="evidence" value="ECO:0007669"/>
    <property type="project" value="TreeGrafter"/>
</dbReference>
<evidence type="ECO:0000256" key="4">
    <source>
        <dbReference type="ARBA" id="ARBA00022801"/>
    </source>
</evidence>
<protein>
    <recommendedName>
        <fullName evidence="2">alpha-L-fucosidase</fullName>
        <ecNumber evidence="2">3.2.1.51</ecNumber>
    </recommendedName>
</protein>
<dbReference type="Gene3D" id="2.60.120.260">
    <property type="entry name" value="Galactose-binding domain-like"/>
    <property type="match status" value="2"/>
</dbReference>
<evidence type="ECO:0000256" key="1">
    <source>
        <dbReference type="ARBA" id="ARBA00007951"/>
    </source>
</evidence>
<feature type="domain" description="F5/8 type C" evidence="7">
    <location>
        <begin position="543"/>
        <end position="700"/>
    </location>
</feature>
<dbReference type="FunFam" id="3.20.20.80:FF:000052">
    <property type="entry name" value="Putative alpha-L-fucosidase 1"/>
    <property type="match status" value="1"/>
</dbReference>
<evidence type="ECO:0000256" key="2">
    <source>
        <dbReference type="ARBA" id="ARBA00012662"/>
    </source>
</evidence>
<gene>
    <name evidence="8" type="ORF">SAMN05216167_102187</name>
</gene>
<keyword evidence="3 6" id="KW-0732">Signal</keyword>
<feature type="signal peptide" evidence="6">
    <location>
        <begin position="1"/>
        <end position="21"/>
    </location>
</feature>
<dbReference type="Pfam" id="PF01120">
    <property type="entry name" value="Alpha_L_fucos"/>
    <property type="match status" value="1"/>
</dbReference>
<sequence length="700" mass="78890">MPKTLLFRSAFFLLTSLAGFAQPTPPQPVGPLPSENQLRWQKMEYYAFIHFSINTYTDMAWGLGNEDPKLFNPTKMDCRQWARICKEAGMKGIIFTAKHHSGFCLWPSKYTDYSVKNVPWRNGKADIVRELADACKEYGLKFGVYLSPWDRNHADYGKPEYITYFRNQLTELLTNYGDIFEIWFDGANGGSGYYGGANETRKIDSKTYYDWLDTYKLVRKLQPNIVIWNDGGDRADLRWVGTEAGYVGETNWSLLNATGDVAEEQLRHGVENGNAWVPGEVNTSIRPEWFYHEREDRKVKTLPQLMDIYYNSIGRNATLLLNFPIMPNGLINELDEKAVQAFANATKEAFAVNLARNAKATAPQVRSKSAAYDAGKAIDADLDSYWATDDNIRNASLTLQFAKPTAFNRFLVQEPIRLGQRVKSFTVEALVDGNWKEIAKETTIGYKRILRFPTVEATQLRLTILDAKGSPLISNLEVYKAPLILTPPIVTRNQAGDIQIKPGDAESEVYYTLDGSMPTASSSKYTAPVKTNNGKVDLKAIACNPFTKQSSVVSEEKFDIARSNWKVVSTDAKSAYQALDGNPGTSWHQPKSQRQASLTMPADLVIDLGKEETLVGFRYLPAQNWWEEASIITHYQFEVSADNANWKRVSEGEFSNIKNSPVWQTKSFEPTKARYIKLSALKNTQEGSASGYAEIDIVTQ</sequence>
<dbReference type="SUPFAM" id="SSF51445">
    <property type="entry name" value="(Trans)glycosidases"/>
    <property type="match status" value="1"/>
</dbReference>
<comment type="similarity">
    <text evidence="1">Belongs to the glycosyl hydrolase 29 family.</text>
</comment>
<keyword evidence="5" id="KW-0326">Glycosidase</keyword>
<dbReference type="EC" id="3.2.1.51" evidence="2"/>
<dbReference type="InterPro" id="IPR017853">
    <property type="entry name" value="GH"/>
</dbReference>
<dbReference type="InterPro" id="IPR026876">
    <property type="entry name" value="Fn3_assoc_repeat"/>
</dbReference>
<dbReference type="PROSITE" id="PS50022">
    <property type="entry name" value="FA58C_3"/>
    <property type="match status" value="2"/>
</dbReference>
<dbReference type="PANTHER" id="PTHR10030">
    <property type="entry name" value="ALPHA-L-FUCOSIDASE"/>
    <property type="match status" value="1"/>
</dbReference>
<dbReference type="SMART" id="SM00812">
    <property type="entry name" value="Alpha_L_fucos"/>
    <property type="match status" value="1"/>
</dbReference>
<evidence type="ECO:0000256" key="3">
    <source>
        <dbReference type="ARBA" id="ARBA00022729"/>
    </source>
</evidence>
<dbReference type="STRING" id="662367.SAMN05216167_102187"/>
<feature type="domain" description="F5/8 type C" evidence="7">
    <location>
        <begin position="343"/>
        <end position="481"/>
    </location>
</feature>
<dbReference type="EMBL" id="FOLQ01000002">
    <property type="protein sequence ID" value="SFC70283.1"/>
    <property type="molecule type" value="Genomic_DNA"/>
</dbReference>
<name>A0A1I1LIX4_9BACT</name>
<dbReference type="GO" id="GO:0004560">
    <property type="term" value="F:alpha-L-fucosidase activity"/>
    <property type="evidence" value="ECO:0007669"/>
    <property type="project" value="InterPro"/>
</dbReference>
<dbReference type="Gene3D" id="3.20.20.80">
    <property type="entry name" value="Glycosidases"/>
    <property type="match status" value="1"/>
</dbReference>
<dbReference type="InterPro" id="IPR000421">
    <property type="entry name" value="FA58C"/>
</dbReference>
<evidence type="ECO:0000256" key="6">
    <source>
        <dbReference type="SAM" id="SignalP"/>
    </source>
</evidence>
<dbReference type="GO" id="GO:0016139">
    <property type="term" value="P:glycoside catabolic process"/>
    <property type="evidence" value="ECO:0007669"/>
    <property type="project" value="TreeGrafter"/>
</dbReference>
<dbReference type="RefSeq" id="WP_093823997.1">
    <property type="nucleotide sequence ID" value="NZ_FOLQ01000002.1"/>
</dbReference>
<proteinExistence type="inferred from homology"/>
<keyword evidence="9" id="KW-1185">Reference proteome</keyword>
<organism evidence="8 9">
    <name type="scientific">Spirosoma endophyticum</name>
    <dbReference type="NCBI Taxonomy" id="662367"/>
    <lineage>
        <taxon>Bacteria</taxon>
        <taxon>Pseudomonadati</taxon>
        <taxon>Bacteroidota</taxon>
        <taxon>Cytophagia</taxon>
        <taxon>Cytophagales</taxon>
        <taxon>Cytophagaceae</taxon>
        <taxon>Spirosoma</taxon>
    </lineage>
</organism>
<dbReference type="OrthoDB" id="1095333at2"/>
<dbReference type="GO" id="GO:0005764">
    <property type="term" value="C:lysosome"/>
    <property type="evidence" value="ECO:0007669"/>
    <property type="project" value="TreeGrafter"/>
</dbReference>
<dbReference type="AlphaFoldDB" id="A0A1I1LIX4"/>
<reference evidence="8 9" key="1">
    <citation type="submission" date="2016-10" db="EMBL/GenBank/DDBJ databases">
        <authorList>
            <person name="de Groot N.N."/>
        </authorList>
    </citation>
    <scope>NUCLEOTIDE SEQUENCE [LARGE SCALE GENOMIC DNA]</scope>
    <source>
        <strain evidence="8 9">DSM 26130</strain>
    </source>
</reference>
<dbReference type="Pfam" id="PF00754">
    <property type="entry name" value="F5_F8_type_C"/>
    <property type="match status" value="2"/>
</dbReference>
<dbReference type="Pfam" id="PF13287">
    <property type="entry name" value="Fn3_assoc"/>
    <property type="match status" value="1"/>
</dbReference>
<dbReference type="InterPro" id="IPR008979">
    <property type="entry name" value="Galactose-bd-like_sf"/>
</dbReference>
<dbReference type="InterPro" id="IPR057739">
    <property type="entry name" value="Glyco_hydro_29_N"/>
</dbReference>
<dbReference type="SUPFAM" id="SSF49785">
    <property type="entry name" value="Galactose-binding domain-like"/>
    <property type="match status" value="2"/>
</dbReference>
<evidence type="ECO:0000256" key="5">
    <source>
        <dbReference type="ARBA" id="ARBA00023295"/>
    </source>
</evidence>
<evidence type="ECO:0000259" key="7">
    <source>
        <dbReference type="PROSITE" id="PS50022"/>
    </source>
</evidence>
<feature type="chain" id="PRO_5011675564" description="alpha-L-fucosidase" evidence="6">
    <location>
        <begin position="22"/>
        <end position="700"/>
    </location>
</feature>
<dbReference type="InterPro" id="IPR000933">
    <property type="entry name" value="Glyco_hydro_29"/>
</dbReference>